<dbReference type="InterPro" id="IPR047187">
    <property type="entry name" value="SF1_C_Upf1"/>
</dbReference>
<reference evidence="2" key="1">
    <citation type="submission" date="2015-07" db="EMBL/GenBank/DDBJ databases">
        <title>Adaptation to a free-living lifestyle via gene acquisitions in the diplomonad Trepomonas sp. PC1.</title>
        <authorList>
            <person name="Xu F."/>
            <person name="Jerlstrom-Hultqvist J."/>
            <person name="Kolisko M."/>
            <person name="Simpson A.G.B."/>
            <person name="Roger A.J."/>
            <person name="Svard S.G."/>
            <person name="Andersson J.O."/>
        </authorList>
    </citation>
    <scope>NUCLEOTIDE SEQUENCE</scope>
    <source>
        <strain evidence="2">PC1</strain>
    </source>
</reference>
<dbReference type="PANTHER" id="PTHR10887:SF495">
    <property type="entry name" value="HELICASE SENATAXIN ISOFORM X1-RELATED"/>
    <property type="match status" value="1"/>
</dbReference>
<dbReference type="Pfam" id="PF13087">
    <property type="entry name" value="AAA_12"/>
    <property type="match status" value="1"/>
</dbReference>
<dbReference type="EMBL" id="GDID01000244">
    <property type="protein sequence ID" value="JAP96362.1"/>
    <property type="molecule type" value="Transcribed_RNA"/>
</dbReference>
<protein>
    <submittedName>
        <fullName evidence="2">AAA domain-containing protein</fullName>
    </submittedName>
</protein>
<feature type="domain" description="DNA2/NAM7 helicase-like C-terminal" evidence="1">
    <location>
        <begin position="71"/>
        <end position="237"/>
    </location>
</feature>
<dbReference type="InterPro" id="IPR027417">
    <property type="entry name" value="P-loop_NTPase"/>
</dbReference>
<evidence type="ECO:0000259" key="1">
    <source>
        <dbReference type="Pfam" id="PF13087"/>
    </source>
</evidence>
<dbReference type="InterPro" id="IPR045055">
    <property type="entry name" value="DNA2/NAM7-like"/>
</dbReference>
<dbReference type="SUPFAM" id="SSF52540">
    <property type="entry name" value="P-loop containing nucleoside triphosphate hydrolases"/>
    <property type="match status" value="1"/>
</dbReference>
<name>A0A146KI92_9EUKA</name>
<proteinExistence type="predicted"/>
<dbReference type="CDD" id="cd18808">
    <property type="entry name" value="SF1_C_Upf1"/>
    <property type="match status" value="1"/>
</dbReference>
<dbReference type="PANTHER" id="PTHR10887">
    <property type="entry name" value="DNA2/NAM7 HELICASE FAMILY"/>
    <property type="match status" value="1"/>
</dbReference>
<dbReference type="InterPro" id="IPR041679">
    <property type="entry name" value="DNA2/NAM7-like_C"/>
</dbReference>
<sequence>TVVAGTTTGLNQIVEQLQKKPILVVEEAAKMAEYNLSLFVQLAPTKIIMIGDVMQLPPLIKNKSLDQESLLSKSLFYKLINRYPDVIVLNKQHRVPTQICNLYRHVYFRHLPSNIATVIKDAKADDKDSIHYLEVYGKMVNETNLNEVREIIQLFNQLKLKYQKETVTILSFYKQQALLLSKETQQRCFTVDEFQGLESDVIILSMVSRRPSLFSDNLNRNLVAFSRAKIEMWVVGDVYEWENEICQNLLQLK</sequence>
<dbReference type="Gene3D" id="3.40.50.300">
    <property type="entry name" value="P-loop containing nucleotide triphosphate hydrolases"/>
    <property type="match status" value="2"/>
</dbReference>
<accession>A0A146KI92</accession>
<evidence type="ECO:0000313" key="2">
    <source>
        <dbReference type="EMBL" id="JAP96362.1"/>
    </source>
</evidence>
<feature type="non-terminal residue" evidence="2">
    <location>
        <position position="1"/>
    </location>
</feature>
<gene>
    <name evidence="2" type="ORF">TPC1_10326</name>
</gene>
<dbReference type="AlphaFoldDB" id="A0A146KI92"/>
<organism evidence="2">
    <name type="scientific">Trepomonas sp. PC1</name>
    <dbReference type="NCBI Taxonomy" id="1076344"/>
    <lineage>
        <taxon>Eukaryota</taxon>
        <taxon>Metamonada</taxon>
        <taxon>Diplomonadida</taxon>
        <taxon>Hexamitidae</taxon>
        <taxon>Hexamitinae</taxon>
        <taxon>Trepomonas</taxon>
    </lineage>
</organism>